<feature type="transmembrane region" description="Helical" evidence="1">
    <location>
        <begin position="15"/>
        <end position="33"/>
    </location>
</feature>
<comment type="caution">
    <text evidence="2">The sequence shown here is derived from an EMBL/GenBank/DDBJ whole genome shotgun (WGS) entry which is preliminary data.</text>
</comment>
<evidence type="ECO:0000313" key="2">
    <source>
        <dbReference type="EMBL" id="MBD2799373.1"/>
    </source>
</evidence>
<reference evidence="2" key="1">
    <citation type="submission" date="2020-09" db="EMBL/GenBank/DDBJ databases">
        <authorList>
            <person name="Palma L."/>
            <person name="Caballero P."/>
            <person name="Berry C."/>
            <person name="Del Valle E."/>
        </authorList>
    </citation>
    <scope>NUCLEOTIDE SEQUENCE</scope>
    <source>
        <strain evidence="2">M</strain>
    </source>
</reference>
<dbReference type="EMBL" id="JACXBF010000072">
    <property type="protein sequence ID" value="MBD2799373.1"/>
    <property type="molecule type" value="Genomic_DNA"/>
</dbReference>
<evidence type="ECO:0000256" key="1">
    <source>
        <dbReference type="SAM" id="Phobius"/>
    </source>
</evidence>
<organism evidence="2">
    <name type="scientific">Xenorhabdus szentirmaii</name>
    <dbReference type="NCBI Taxonomy" id="290112"/>
    <lineage>
        <taxon>Bacteria</taxon>
        <taxon>Pseudomonadati</taxon>
        <taxon>Pseudomonadota</taxon>
        <taxon>Gammaproteobacteria</taxon>
        <taxon>Enterobacterales</taxon>
        <taxon>Morganellaceae</taxon>
        <taxon>Xenorhabdus</taxon>
    </lineage>
</organism>
<protein>
    <submittedName>
        <fullName evidence="2">Cyd operon protein YbgE</fullName>
    </submittedName>
</protein>
<dbReference type="PROSITE" id="PS51257">
    <property type="entry name" value="PROKAR_LIPOPROTEIN"/>
    <property type="match status" value="1"/>
</dbReference>
<sequence>MMLVDKYDQLMNKGLVRALILIMALALASCVFWDPARFAANTSSLQIWQGIFLIWSVCSGVTFGIGFHPKRIIWRLFFHPSPAFFILLLGLYHFFK</sequence>
<dbReference type="AlphaFoldDB" id="A0AAW3YMW4"/>
<dbReference type="NCBIfam" id="TIGR02112">
    <property type="entry name" value="cyd_oper_ybgE"/>
    <property type="match status" value="1"/>
</dbReference>
<name>A0AAW3YMW4_9GAMM</name>
<dbReference type="Pfam" id="PF09600">
    <property type="entry name" value="Cyd_oper_YbgE"/>
    <property type="match status" value="1"/>
</dbReference>
<keyword evidence="1" id="KW-0812">Transmembrane</keyword>
<proteinExistence type="predicted"/>
<accession>A0AAW3YMW4</accession>
<gene>
    <name evidence="2" type="primary">ybgE</name>
    <name evidence="2" type="ORF">ID854_02560</name>
</gene>
<feature type="transmembrane region" description="Helical" evidence="1">
    <location>
        <begin position="45"/>
        <end position="66"/>
    </location>
</feature>
<keyword evidence="1" id="KW-1133">Transmembrane helix</keyword>
<dbReference type="Proteomes" id="UP001193920">
    <property type="component" value="Unassembled WGS sequence"/>
</dbReference>
<feature type="transmembrane region" description="Helical" evidence="1">
    <location>
        <begin position="72"/>
        <end position="95"/>
    </location>
</feature>
<dbReference type="NCBIfam" id="NF007881">
    <property type="entry name" value="PRK10588.1"/>
    <property type="match status" value="1"/>
</dbReference>
<dbReference type="InterPro" id="IPR011846">
    <property type="entry name" value="Cyd_oper_YbgE"/>
</dbReference>
<reference evidence="2" key="2">
    <citation type="journal article" date="2024" name="Toxins">
        <title>Genome Sequence Analysis of Native Xenorhabdus Strains Isolated from Entomopathogenic Nematodes in Argentina.</title>
        <authorList>
            <person name="Palma L."/>
            <person name="Frizzo L."/>
            <person name="Kaiser S."/>
            <person name="Berry C."/>
            <person name="Caballero P."/>
            <person name="Bode H.B."/>
            <person name="Del Valle E.E."/>
        </authorList>
    </citation>
    <scope>NUCLEOTIDE SEQUENCE</scope>
    <source>
        <strain evidence="2">M</strain>
    </source>
</reference>
<keyword evidence="1" id="KW-0472">Membrane</keyword>